<dbReference type="EMBL" id="GL379790">
    <property type="protein sequence ID" value="EGT49529.1"/>
    <property type="molecule type" value="Genomic_DNA"/>
</dbReference>
<feature type="region of interest" description="Disordered" evidence="1">
    <location>
        <begin position="728"/>
        <end position="748"/>
    </location>
</feature>
<dbReference type="PANTHER" id="PTHR22716:SF1">
    <property type="entry name" value="ETS CLASS TRANSCRIPTION FACTOR-RELATED"/>
    <property type="match status" value="1"/>
</dbReference>
<feature type="compositionally biased region" description="Basic residues" evidence="1">
    <location>
        <begin position="1231"/>
        <end position="1241"/>
    </location>
</feature>
<accession>G0MDF9</accession>
<dbReference type="InterPro" id="IPR057432">
    <property type="entry name" value="Lin-15A/B-like_dom"/>
</dbReference>
<proteinExistence type="predicted"/>
<dbReference type="InterPro" id="IPR012337">
    <property type="entry name" value="RNaseH-like_sf"/>
</dbReference>
<feature type="domain" description="Lin-15A/B-like" evidence="2">
    <location>
        <begin position="850"/>
        <end position="970"/>
    </location>
</feature>
<feature type="compositionally biased region" description="Basic and acidic residues" evidence="1">
    <location>
        <begin position="1145"/>
        <end position="1157"/>
    </location>
</feature>
<reference evidence="4" key="1">
    <citation type="submission" date="2011-07" db="EMBL/GenBank/DDBJ databases">
        <authorList>
            <consortium name="Caenorhabditis brenneri Sequencing and Analysis Consortium"/>
            <person name="Wilson R.K."/>
        </authorList>
    </citation>
    <scope>NUCLEOTIDE SEQUENCE [LARGE SCALE GENOMIC DNA]</scope>
    <source>
        <strain evidence="4">PB2801</strain>
    </source>
</reference>
<evidence type="ECO:0000259" key="2">
    <source>
        <dbReference type="Pfam" id="PF25375"/>
    </source>
</evidence>
<feature type="region of interest" description="Disordered" evidence="1">
    <location>
        <begin position="650"/>
        <end position="672"/>
    </location>
</feature>
<dbReference type="PANTHER" id="PTHR22716">
    <property type="entry name" value="ETS CLASS TRANSCRIPTION FACTOR-RELATED-RELATED"/>
    <property type="match status" value="1"/>
</dbReference>
<dbReference type="InParanoid" id="G0MDF9"/>
<gene>
    <name evidence="3" type="ORF">CAEBREN_32338</name>
</gene>
<keyword evidence="4" id="KW-1185">Reference proteome</keyword>
<dbReference type="STRING" id="135651.G0MDF9"/>
<feature type="compositionally biased region" description="Basic and acidic residues" evidence="1">
    <location>
        <begin position="662"/>
        <end position="672"/>
    </location>
</feature>
<dbReference type="Proteomes" id="UP000008068">
    <property type="component" value="Unassembled WGS sequence"/>
</dbReference>
<dbReference type="AlphaFoldDB" id="G0MDF9"/>
<feature type="compositionally biased region" description="Acidic residues" evidence="1">
    <location>
        <begin position="1193"/>
        <end position="1209"/>
    </location>
</feature>
<evidence type="ECO:0000256" key="1">
    <source>
        <dbReference type="SAM" id="MobiDB-lite"/>
    </source>
</evidence>
<dbReference type="GO" id="GO:0040027">
    <property type="term" value="P:negative regulation of vulval development"/>
    <property type="evidence" value="ECO:0007669"/>
    <property type="project" value="InterPro"/>
</dbReference>
<dbReference type="eggNOG" id="KOG1121">
    <property type="taxonomic scope" value="Eukaryota"/>
</dbReference>
<dbReference type="Pfam" id="PF25375">
    <property type="entry name" value="Lin-15B"/>
    <property type="match status" value="1"/>
</dbReference>
<evidence type="ECO:0000313" key="4">
    <source>
        <dbReference type="Proteomes" id="UP000008068"/>
    </source>
</evidence>
<dbReference type="SUPFAM" id="SSF53098">
    <property type="entry name" value="Ribonuclease H-like"/>
    <property type="match status" value="1"/>
</dbReference>
<dbReference type="HOGENOM" id="CLU_004462_0_0_1"/>
<name>G0MDF9_CAEBE</name>
<evidence type="ECO:0000313" key="3">
    <source>
        <dbReference type="EMBL" id="EGT49529.1"/>
    </source>
</evidence>
<dbReference type="OrthoDB" id="5841281at2759"/>
<protein>
    <recommendedName>
        <fullName evidence="2">Lin-15A/B-like domain-containing protein</fullName>
    </recommendedName>
</protein>
<sequence length="1254" mass="144396">MQTLQTARLTSNPPPLPLYFTNSINEKLREQPPIRPPIKAPGILRQRAAVLEPNSQPPAVEANPKTSEVIGKFFASQGIPFDAVDSRGFKDLAKYLEPLAVIPTEKEVAKCMQKYSMTHRSGVNFQKTVGPMSVTIDVAGDADDQMFLVFSIHYFTDFEKRENVVYLRKLLLSDFDASSFLNTIRRAVRNQNYLDVKFSSLVCPSDEIFLLLEHTPAAKRVFICCYQYMTQFVFDVLQINEFAVGLQELRSFISWIKESPDRYAKYRRMQMGKHGEMEVPDLDDGQWCDTAYFLTRCLVFHDTFSEFVHRHHYKNYISDHTFNYLVYLHRLLQHCVKLCRTMSASTSSISQVAYVYSSLKLFMRENSMNYPFQDYIRELIDVAFKDVTDPEYESLYNIATYLDPRYAYRDMVYSRQKWRMIEECVIQDFLSSDASMKQCYSFDFADYTPSELRELIRQELVHYRTVSFVERPEENECPFKWWGSRQLFFSILSVMAREYLATPAVSVDASHYFSFNGKLEYISNLYPTEKLQSCLTNTGNSQEFQGKGASENMITPEMLATLDTTAKRLQKASNFDLYTQYLAATEEERNAIITGEFPPIPTVTDGHIKYLPPVIVPRLPPKRKTPPHRRTIMYKGVELKAVPMRVKGKALPTTEALETSETSEKDQDPPLLEEVKEEVLELDLEKVKDEPLDEEEEKSDEVIHKTAPTTPVTGTKLLLPVKVRPRPPWFGRQTSKPKQKFPVQITRRPLPPPISIRAAIPKYPLKLQPLKLPREEVQEEEPILAEEEVKLEPLDDFNPDLELFIPPPSSTKETDPPTVINNRIKYLPPAPRRPDDDASEIYRLKRKPCNRRCAVCGLLQSPEQSKNVTIDSEKMIIIIASVYRGECTLQAAKQFMNREVKTYICKVHYAETIIEIDEMLNMMDGDDVMSADLKSIENVLITAKQLRPHVTGAALRMMLHNFVERNKHYCQNRSVGYNHNEVIQARMNFDFYAPTPKISQNDIDDDTIMPKLYRQPRKQVLEVDAHDETVKVIEQEAFKLPIIEPTDGDPAPGVCCYCAKRGDRMIRVPNSEVRLSRWISKLGPEFAKRLTIGEENLICRSHFSHQAFSSRGRLLRDMYPISAQEQVISTYSIQGDDFIKVDEKRTGTEETIDEQKPAPKSKITGRKRGRPRKLETPIAFATPKPEPEQSSYESDDGFFYDSEYDDFEESAPAQDGDSDYDYLPAHDRPKPKAVRYNHRVGGKFAKLEQSPAVD</sequence>
<feature type="region of interest" description="Disordered" evidence="1">
    <location>
        <begin position="1145"/>
        <end position="1254"/>
    </location>
</feature>
<organism evidence="4">
    <name type="scientific">Caenorhabditis brenneri</name>
    <name type="common">Nematode worm</name>
    <dbReference type="NCBI Taxonomy" id="135651"/>
    <lineage>
        <taxon>Eukaryota</taxon>
        <taxon>Metazoa</taxon>
        <taxon>Ecdysozoa</taxon>
        <taxon>Nematoda</taxon>
        <taxon>Chromadorea</taxon>
        <taxon>Rhabditida</taxon>
        <taxon>Rhabditina</taxon>
        <taxon>Rhabditomorpha</taxon>
        <taxon>Rhabditoidea</taxon>
        <taxon>Rhabditidae</taxon>
        <taxon>Peloderinae</taxon>
        <taxon>Caenorhabditis</taxon>
    </lineage>
</organism>
<dbReference type="InterPro" id="IPR040129">
    <property type="entry name" value="Lin-15B-like"/>
</dbReference>
<feature type="compositionally biased region" description="Low complexity" evidence="1">
    <location>
        <begin position="650"/>
        <end position="660"/>
    </location>
</feature>
<dbReference type="FunCoup" id="G0MDF9">
    <property type="interactions" value="1671"/>
</dbReference>